<proteinExistence type="predicted"/>
<evidence type="ECO:0000313" key="2">
    <source>
        <dbReference type="Proteomes" id="UP000193498"/>
    </source>
</evidence>
<reference evidence="1 2" key="1">
    <citation type="submission" date="2016-07" db="EMBL/GenBank/DDBJ databases">
        <title>Pervasive Adenine N6-methylation of Active Genes in Fungi.</title>
        <authorList>
            <consortium name="DOE Joint Genome Institute"/>
            <person name="Mondo S.J."/>
            <person name="Dannebaum R.O."/>
            <person name="Kuo R.C."/>
            <person name="Labutti K."/>
            <person name="Haridas S."/>
            <person name="Kuo A."/>
            <person name="Salamov A."/>
            <person name="Ahrendt S.R."/>
            <person name="Lipzen A."/>
            <person name="Sullivan W."/>
            <person name="Andreopoulos W.B."/>
            <person name="Clum A."/>
            <person name="Lindquist E."/>
            <person name="Daum C."/>
            <person name="Ramamoorthy G.K."/>
            <person name="Gryganskyi A."/>
            <person name="Culley D."/>
            <person name="Magnuson J.K."/>
            <person name="James T.Y."/>
            <person name="O'Malley M.A."/>
            <person name="Stajich J.E."/>
            <person name="Spatafora J.W."/>
            <person name="Visel A."/>
            <person name="Grigoriev I.V."/>
        </authorList>
    </citation>
    <scope>NUCLEOTIDE SEQUENCE [LARGE SCALE GENOMIC DNA]</scope>
    <source>
        <strain evidence="1 2">CBS 931.73</strain>
    </source>
</reference>
<dbReference type="EMBL" id="MCFE01000175">
    <property type="protein sequence ID" value="ORX95458.1"/>
    <property type="molecule type" value="Genomic_DNA"/>
</dbReference>
<sequence>MLVNKDTSGNSTTLKLHSLLSEFRLLTNKKSKAPAVKSTPLTIENLKTHNTLLPPSKEFRHARISKYVQNQAQELQKHNDDAAFFAPPSLSPLEDKPCFDSIFCDMDDSVSVIHLPRAKSKVFGTRVNALMHKFFPSFYSTYPSGQVYW</sequence>
<dbReference type="InParanoid" id="A0A1Y1YBV2"/>
<dbReference type="Proteomes" id="UP000193498">
    <property type="component" value="Unassembled WGS sequence"/>
</dbReference>
<protein>
    <submittedName>
        <fullName evidence="1">Uncharacterized protein</fullName>
    </submittedName>
</protein>
<dbReference type="AlphaFoldDB" id="A0A1Y1YBV2"/>
<organism evidence="1 2">
    <name type="scientific">Basidiobolus meristosporus CBS 931.73</name>
    <dbReference type="NCBI Taxonomy" id="1314790"/>
    <lineage>
        <taxon>Eukaryota</taxon>
        <taxon>Fungi</taxon>
        <taxon>Fungi incertae sedis</taxon>
        <taxon>Zoopagomycota</taxon>
        <taxon>Entomophthoromycotina</taxon>
        <taxon>Basidiobolomycetes</taxon>
        <taxon>Basidiobolales</taxon>
        <taxon>Basidiobolaceae</taxon>
        <taxon>Basidiobolus</taxon>
    </lineage>
</organism>
<keyword evidence="2" id="KW-1185">Reference proteome</keyword>
<accession>A0A1Y1YBV2</accession>
<gene>
    <name evidence="1" type="ORF">K493DRAFT_314981</name>
</gene>
<evidence type="ECO:0000313" key="1">
    <source>
        <dbReference type="EMBL" id="ORX95458.1"/>
    </source>
</evidence>
<comment type="caution">
    <text evidence="1">The sequence shown here is derived from an EMBL/GenBank/DDBJ whole genome shotgun (WGS) entry which is preliminary data.</text>
</comment>
<name>A0A1Y1YBV2_9FUNG</name>